<dbReference type="Proteomes" id="UP000245942">
    <property type="component" value="Unassembled WGS sequence"/>
</dbReference>
<keyword evidence="3" id="KW-1185">Reference proteome</keyword>
<organism evidence="2 3">
    <name type="scientific">Pseudomicrostroma glucosiphilum</name>
    <dbReference type="NCBI Taxonomy" id="1684307"/>
    <lineage>
        <taxon>Eukaryota</taxon>
        <taxon>Fungi</taxon>
        <taxon>Dikarya</taxon>
        <taxon>Basidiomycota</taxon>
        <taxon>Ustilaginomycotina</taxon>
        <taxon>Exobasidiomycetes</taxon>
        <taxon>Microstromatales</taxon>
        <taxon>Microstromatales incertae sedis</taxon>
        <taxon>Pseudomicrostroma</taxon>
    </lineage>
</organism>
<reference evidence="2 3" key="1">
    <citation type="journal article" date="2018" name="Mol. Biol. Evol.">
        <title>Broad Genomic Sampling Reveals a Smut Pathogenic Ancestry of the Fungal Clade Ustilaginomycotina.</title>
        <authorList>
            <person name="Kijpornyongpan T."/>
            <person name="Mondo S.J."/>
            <person name="Barry K."/>
            <person name="Sandor L."/>
            <person name="Lee J."/>
            <person name="Lipzen A."/>
            <person name="Pangilinan J."/>
            <person name="LaButti K."/>
            <person name="Hainaut M."/>
            <person name="Henrissat B."/>
            <person name="Grigoriev I.V."/>
            <person name="Spatafora J.W."/>
            <person name="Aime M.C."/>
        </authorList>
    </citation>
    <scope>NUCLEOTIDE SEQUENCE [LARGE SCALE GENOMIC DNA]</scope>
    <source>
        <strain evidence="2 3">MCA 4718</strain>
    </source>
</reference>
<dbReference type="InterPro" id="IPR003615">
    <property type="entry name" value="HNH_nuc"/>
</dbReference>
<dbReference type="STRING" id="1684307.A0A316U9P3"/>
<dbReference type="AlphaFoldDB" id="A0A316U9P3"/>
<dbReference type="OrthoDB" id="2142759at2759"/>
<evidence type="ECO:0000313" key="2">
    <source>
        <dbReference type="EMBL" id="PWN21558.1"/>
    </source>
</evidence>
<evidence type="ECO:0000259" key="1">
    <source>
        <dbReference type="Pfam" id="PF13391"/>
    </source>
</evidence>
<dbReference type="GeneID" id="37015963"/>
<evidence type="ECO:0000313" key="3">
    <source>
        <dbReference type="Proteomes" id="UP000245942"/>
    </source>
</evidence>
<name>A0A316U9P3_9BASI</name>
<feature type="domain" description="HNH nuclease" evidence="1">
    <location>
        <begin position="58"/>
        <end position="133"/>
    </location>
</feature>
<accession>A0A316U9P3</accession>
<dbReference type="RefSeq" id="XP_025348718.1">
    <property type="nucleotide sequence ID" value="XM_025494229.1"/>
</dbReference>
<sequence>MPKGNFLVLRRSDLSPLMAAQTTHQYFDRSGILRTLGAMSAELDTNFARRVRQRDTACCITGRTKAACGDDWMTFAAVHIFPPEYIAMWKAEGAGDLVEDDGPGQGEARIDSVQNGLLMQWTEAVHWELHNITVDVDDDYAIIDFTQSGEYAGRRLIMDRSVEGKLQPLDALLQGHYLQSILANLRGPGKGVPASMTLAEGQH</sequence>
<dbReference type="Pfam" id="PF13391">
    <property type="entry name" value="HNH_2"/>
    <property type="match status" value="1"/>
</dbReference>
<gene>
    <name evidence="2" type="ORF">BCV69DRAFT_298564</name>
</gene>
<protein>
    <recommendedName>
        <fullName evidence="1">HNH nuclease domain-containing protein</fullName>
    </recommendedName>
</protein>
<proteinExistence type="predicted"/>
<dbReference type="EMBL" id="KZ819325">
    <property type="protein sequence ID" value="PWN21558.1"/>
    <property type="molecule type" value="Genomic_DNA"/>
</dbReference>